<dbReference type="EMBL" id="OMOI01000001">
    <property type="protein sequence ID" value="SPF75072.1"/>
    <property type="molecule type" value="Genomic_DNA"/>
</dbReference>
<dbReference type="InterPro" id="IPR036737">
    <property type="entry name" value="OmpA-like_sf"/>
</dbReference>
<dbReference type="Gene3D" id="3.30.1330.60">
    <property type="entry name" value="OmpA-like domain"/>
    <property type="match status" value="1"/>
</dbReference>
<dbReference type="AlphaFoldDB" id="A0A2R8AG88"/>
<evidence type="ECO:0000256" key="3">
    <source>
        <dbReference type="ARBA" id="ARBA00023237"/>
    </source>
</evidence>
<dbReference type="OrthoDB" id="9792021at2"/>
<organism evidence="7 8">
    <name type="scientific">Aliiroseovarius pelagivivens</name>
    <dbReference type="NCBI Taxonomy" id="1639690"/>
    <lineage>
        <taxon>Bacteria</taxon>
        <taxon>Pseudomonadati</taxon>
        <taxon>Pseudomonadota</taxon>
        <taxon>Alphaproteobacteria</taxon>
        <taxon>Rhodobacterales</taxon>
        <taxon>Paracoccaceae</taxon>
        <taxon>Aliiroseovarius</taxon>
    </lineage>
</organism>
<evidence type="ECO:0000313" key="8">
    <source>
        <dbReference type="Proteomes" id="UP000244911"/>
    </source>
</evidence>
<dbReference type="InterPro" id="IPR006664">
    <property type="entry name" value="OMP_bac"/>
</dbReference>
<feature type="domain" description="OmpA-like" evidence="6">
    <location>
        <begin position="190"/>
        <end position="307"/>
    </location>
</feature>
<dbReference type="SUPFAM" id="SSF103088">
    <property type="entry name" value="OmpA-like"/>
    <property type="match status" value="1"/>
</dbReference>
<dbReference type="InterPro" id="IPR050330">
    <property type="entry name" value="Bact_OuterMem_StrucFunc"/>
</dbReference>
<dbReference type="CDD" id="cd07185">
    <property type="entry name" value="OmpA_C-like"/>
    <property type="match status" value="1"/>
</dbReference>
<dbReference type="PRINTS" id="PR01021">
    <property type="entry name" value="OMPADOMAIN"/>
</dbReference>
<proteinExistence type="predicted"/>
<keyword evidence="2 4" id="KW-0472">Membrane</keyword>
<gene>
    <name evidence="7" type="primary">oprF_1</name>
    <name evidence="7" type="ORF">ALP8811_00056</name>
</gene>
<evidence type="ECO:0000256" key="2">
    <source>
        <dbReference type="ARBA" id="ARBA00023136"/>
    </source>
</evidence>
<dbReference type="PANTHER" id="PTHR30329">
    <property type="entry name" value="STATOR ELEMENT OF FLAGELLAR MOTOR COMPLEX"/>
    <property type="match status" value="1"/>
</dbReference>
<protein>
    <submittedName>
        <fullName evidence="7">Outer membrane porin F</fullName>
    </submittedName>
</protein>
<evidence type="ECO:0000256" key="4">
    <source>
        <dbReference type="PROSITE-ProRule" id="PRU00473"/>
    </source>
</evidence>
<keyword evidence="5" id="KW-0732">Signal</keyword>
<keyword evidence="8" id="KW-1185">Reference proteome</keyword>
<dbReference type="PANTHER" id="PTHR30329:SF21">
    <property type="entry name" value="LIPOPROTEIN YIAD-RELATED"/>
    <property type="match status" value="1"/>
</dbReference>
<feature type="signal peptide" evidence="5">
    <location>
        <begin position="1"/>
        <end position="21"/>
    </location>
</feature>
<dbReference type="Proteomes" id="UP000244911">
    <property type="component" value="Unassembled WGS sequence"/>
</dbReference>
<evidence type="ECO:0000256" key="1">
    <source>
        <dbReference type="ARBA" id="ARBA00004442"/>
    </source>
</evidence>
<name>A0A2R8AG88_9RHOB</name>
<feature type="chain" id="PRO_5015347817" evidence="5">
    <location>
        <begin position="22"/>
        <end position="307"/>
    </location>
</feature>
<dbReference type="Pfam" id="PF00691">
    <property type="entry name" value="OmpA"/>
    <property type="match status" value="1"/>
</dbReference>
<sequence length="307" mass="32838">MILPRRLFALACLVATLPVEASALDLPAGALLQAKVSENGQAEIATSRFDGGAVPAITASGHVSRQAWRSPGQAGQSYQILTSLRDQLREDGYQFLYQCQAVSCGGFDFRFQIGHFQSPDMFVDLGDYHFLSARKDETFAQVLVSQSAQDAFFELTFVTPSQEGAPLLTTTKAAPISAPQPSDPLDIQLRTIGHVVLQGLTFTTGSADLAEGEVPALSELAAFLAKDPKRRIVLVGHTDAEGSLEGNVALSRKRAVSVMDRLVNRYGVDAGQLSAEGVGYLSPLAGNATAEGREMNRRVEAVLLNTD</sequence>
<evidence type="ECO:0000313" key="7">
    <source>
        <dbReference type="EMBL" id="SPF75072.1"/>
    </source>
</evidence>
<comment type="subcellular location">
    <subcellularLocation>
        <location evidence="1">Cell outer membrane</location>
    </subcellularLocation>
</comment>
<dbReference type="InterPro" id="IPR006665">
    <property type="entry name" value="OmpA-like"/>
</dbReference>
<dbReference type="RefSeq" id="WP_108855211.1">
    <property type="nucleotide sequence ID" value="NZ_OMOI01000001.1"/>
</dbReference>
<evidence type="ECO:0000259" key="6">
    <source>
        <dbReference type="PROSITE" id="PS51123"/>
    </source>
</evidence>
<dbReference type="PROSITE" id="PS51123">
    <property type="entry name" value="OMPA_2"/>
    <property type="match status" value="1"/>
</dbReference>
<accession>A0A2R8AG88</accession>
<keyword evidence="3" id="KW-0998">Cell outer membrane</keyword>
<dbReference type="GO" id="GO:0009279">
    <property type="term" value="C:cell outer membrane"/>
    <property type="evidence" value="ECO:0007669"/>
    <property type="project" value="UniProtKB-SubCell"/>
</dbReference>
<evidence type="ECO:0000256" key="5">
    <source>
        <dbReference type="SAM" id="SignalP"/>
    </source>
</evidence>
<reference evidence="7 8" key="1">
    <citation type="submission" date="2018-03" db="EMBL/GenBank/DDBJ databases">
        <authorList>
            <person name="Keele B.F."/>
        </authorList>
    </citation>
    <scope>NUCLEOTIDE SEQUENCE [LARGE SCALE GENOMIC DNA]</scope>
    <source>
        <strain evidence="7 8">CECT 8811</strain>
    </source>
</reference>